<evidence type="ECO:0000313" key="1">
    <source>
        <dbReference type="EMBL" id="KAL2531011.1"/>
    </source>
</evidence>
<dbReference type="Proteomes" id="UP001604277">
    <property type="component" value="Unassembled WGS sequence"/>
</dbReference>
<protein>
    <submittedName>
        <fullName evidence="1">Uncharacterized protein</fullName>
    </submittedName>
</protein>
<name>A0ABD1V116_9LAMI</name>
<proteinExistence type="predicted"/>
<accession>A0ABD1V116</accession>
<comment type="caution">
    <text evidence="1">The sequence shown here is derived from an EMBL/GenBank/DDBJ whole genome shotgun (WGS) entry which is preliminary data.</text>
</comment>
<evidence type="ECO:0000313" key="2">
    <source>
        <dbReference type="Proteomes" id="UP001604277"/>
    </source>
</evidence>
<sequence>MKDCASASIVGSPSKARISDVYSLVGEIFVSFSRVSTFRPYPLTRASMIFLCKTPSDLSTIAVFWDFLVSKMKIWEAGPDLSPLGFVELLSRRGDFRLVATYTKRAYIRSPSNLNSNHKF</sequence>
<dbReference type="EMBL" id="JBFOLJ010000006">
    <property type="protein sequence ID" value="KAL2531011.1"/>
    <property type="molecule type" value="Genomic_DNA"/>
</dbReference>
<organism evidence="1 2">
    <name type="scientific">Forsythia ovata</name>
    <dbReference type="NCBI Taxonomy" id="205694"/>
    <lineage>
        <taxon>Eukaryota</taxon>
        <taxon>Viridiplantae</taxon>
        <taxon>Streptophyta</taxon>
        <taxon>Embryophyta</taxon>
        <taxon>Tracheophyta</taxon>
        <taxon>Spermatophyta</taxon>
        <taxon>Magnoliopsida</taxon>
        <taxon>eudicotyledons</taxon>
        <taxon>Gunneridae</taxon>
        <taxon>Pentapetalae</taxon>
        <taxon>asterids</taxon>
        <taxon>lamiids</taxon>
        <taxon>Lamiales</taxon>
        <taxon>Oleaceae</taxon>
        <taxon>Forsythieae</taxon>
        <taxon>Forsythia</taxon>
    </lineage>
</organism>
<keyword evidence="2" id="KW-1185">Reference proteome</keyword>
<reference evidence="2" key="1">
    <citation type="submission" date="2024-07" db="EMBL/GenBank/DDBJ databases">
        <title>Two chromosome-level genome assemblies of Korean endemic species Abeliophyllum distichum and Forsythia ovata (Oleaceae).</title>
        <authorList>
            <person name="Jang H."/>
        </authorList>
    </citation>
    <scope>NUCLEOTIDE SEQUENCE [LARGE SCALE GENOMIC DNA]</scope>
</reference>
<dbReference type="AlphaFoldDB" id="A0ABD1V116"/>
<gene>
    <name evidence="1" type="ORF">Fot_23612</name>
</gene>